<keyword evidence="1" id="KW-0732">Signal</keyword>
<dbReference type="InterPro" id="IPR011944">
    <property type="entry name" value="Steroid_delta5-4_isomerase"/>
</dbReference>
<evidence type="ECO:0000313" key="3">
    <source>
        <dbReference type="EMBL" id="TWT97737.1"/>
    </source>
</evidence>
<dbReference type="Pfam" id="PF14534">
    <property type="entry name" value="DUF4440"/>
    <property type="match status" value="1"/>
</dbReference>
<reference evidence="3 4" key="1">
    <citation type="submission" date="2019-02" db="EMBL/GenBank/DDBJ databases">
        <title>Deep-cultivation of Planctomycetes and their phenomic and genomic characterization uncovers novel biology.</title>
        <authorList>
            <person name="Wiegand S."/>
            <person name="Jogler M."/>
            <person name="Boedeker C."/>
            <person name="Pinto D."/>
            <person name="Vollmers J."/>
            <person name="Rivas-Marin E."/>
            <person name="Kohn T."/>
            <person name="Peeters S.H."/>
            <person name="Heuer A."/>
            <person name="Rast P."/>
            <person name="Oberbeckmann S."/>
            <person name="Bunk B."/>
            <person name="Jeske O."/>
            <person name="Meyerdierks A."/>
            <person name="Storesund J.E."/>
            <person name="Kallscheuer N."/>
            <person name="Luecker S."/>
            <person name="Lage O.M."/>
            <person name="Pohl T."/>
            <person name="Merkel B.J."/>
            <person name="Hornburger P."/>
            <person name="Mueller R.-W."/>
            <person name="Bruemmer F."/>
            <person name="Labrenz M."/>
            <person name="Spormann A.M."/>
            <person name="Op Den Camp H."/>
            <person name="Overmann J."/>
            <person name="Amann R."/>
            <person name="Jetten M.S.M."/>
            <person name="Mascher T."/>
            <person name="Medema M.H."/>
            <person name="Devos D.P."/>
            <person name="Kaster A.-K."/>
            <person name="Ovreas L."/>
            <person name="Rohde M."/>
            <person name="Galperin M.Y."/>
            <person name="Jogler C."/>
        </authorList>
    </citation>
    <scope>NUCLEOTIDE SEQUENCE [LARGE SCALE GENOMIC DNA]</scope>
    <source>
        <strain evidence="3 4">Pla108</strain>
    </source>
</reference>
<dbReference type="Gene3D" id="3.10.450.50">
    <property type="match status" value="1"/>
</dbReference>
<feature type="domain" description="DUF4440" evidence="2">
    <location>
        <begin position="31"/>
        <end position="136"/>
    </location>
</feature>
<sequence precursor="true">MRLSILGLLVVGVAAPCLAADSDPADEVKGRFAAYLDAFNAGEADQVAKFWSSDAVCVDEGTGERTEGQAAITEGFKTFFAGAADARLTGGVSEVRLVRPDVAIAEGVVTLFVPGAEPTPSSFTAVLVKESGDWLIESSRERDLPSAATPADALEELAWLVGDWRDDTEGVDVQTTVRWSANQAFLLRSFQADYGEGESFGGTQVIGWDPRSKQYRTWTFNSDGSFGEGAVSRNGDAWLIKMTHVGSDGSVSAGTQVLTQVGADTMRVEKIGQTVDGVPVPNGDPVTVVRIAPDASAEGAGQ</sequence>
<dbReference type="RefSeq" id="WP_146444647.1">
    <property type="nucleotide sequence ID" value="NZ_SJPR01000002.1"/>
</dbReference>
<keyword evidence="4" id="KW-1185">Reference proteome</keyword>
<comment type="caution">
    <text evidence="3">The sequence shown here is derived from an EMBL/GenBank/DDBJ whole genome shotgun (WGS) entry which is preliminary data.</text>
</comment>
<gene>
    <name evidence="3" type="ORF">Pla108_18890</name>
</gene>
<evidence type="ECO:0000256" key="1">
    <source>
        <dbReference type="SAM" id="SignalP"/>
    </source>
</evidence>
<dbReference type="NCBIfam" id="TIGR02246">
    <property type="entry name" value="SgcJ/EcaC family oxidoreductase"/>
    <property type="match status" value="1"/>
</dbReference>
<dbReference type="EMBL" id="SJPR01000002">
    <property type="protein sequence ID" value="TWT97737.1"/>
    <property type="molecule type" value="Genomic_DNA"/>
</dbReference>
<proteinExistence type="predicted"/>
<dbReference type="InterPro" id="IPR032710">
    <property type="entry name" value="NTF2-like_dom_sf"/>
</dbReference>
<name>A0A5C6AE98_9BACT</name>
<dbReference type="SUPFAM" id="SSF54427">
    <property type="entry name" value="NTF2-like"/>
    <property type="match status" value="1"/>
</dbReference>
<feature type="signal peptide" evidence="1">
    <location>
        <begin position="1"/>
        <end position="19"/>
    </location>
</feature>
<accession>A0A5C6AE98</accession>
<dbReference type="InterPro" id="IPR027843">
    <property type="entry name" value="DUF4440"/>
</dbReference>
<protein>
    <submittedName>
        <fullName evidence="3">SnoaL-like domain protein</fullName>
    </submittedName>
</protein>
<feature type="chain" id="PRO_5022923056" evidence="1">
    <location>
        <begin position="20"/>
        <end position="302"/>
    </location>
</feature>
<dbReference type="OrthoDB" id="263788at2"/>
<dbReference type="Proteomes" id="UP000317421">
    <property type="component" value="Unassembled WGS sequence"/>
</dbReference>
<evidence type="ECO:0000313" key="4">
    <source>
        <dbReference type="Proteomes" id="UP000317421"/>
    </source>
</evidence>
<evidence type="ECO:0000259" key="2">
    <source>
        <dbReference type="Pfam" id="PF14534"/>
    </source>
</evidence>
<organism evidence="3 4">
    <name type="scientific">Botrimarina colliarenosi</name>
    <dbReference type="NCBI Taxonomy" id="2528001"/>
    <lineage>
        <taxon>Bacteria</taxon>
        <taxon>Pseudomonadati</taxon>
        <taxon>Planctomycetota</taxon>
        <taxon>Planctomycetia</taxon>
        <taxon>Pirellulales</taxon>
        <taxon>Lacipirellulaceae</taxon>
        <taxon>Botrimarina</taxon>
    </lineage>
</organism>
<dbReference type="AlphaFoldDB" id="A0A5C6AE98"/>